<evidence type="ECO:0000256" key="2">
    <source>
        <dbReference type="ARBA" id="ARBA00022723"/>
    </source>
</evidence>
<reference evidence="11" key="1">
    <citation type="submission" date="2017-10" db="EMBL/GenBank/DDBJ databases">
        <title>Rapid genome shrinkage in a self-fertile nematode reveals novel sperm competition proteins.</title>
        <authorList>
            <person name="Yin D."/>
            <person name="Schwarz E.M."/>
            <person name="Thomas C.G."/>
            <person name="Felde R.L."/>
            <person name="Korf I.F."/>
            <person name="Cutter A.D."/>
            <person name="Schartner C.M."/>
            <person name="Ralston E.J."/>
            <person name="Meyer B.J."/>
            <person name="Haag E.S."/>
        </authorList>
    </citation>
    <scope>NUCLEOTIDE SEQUENCE [LARGE SCALE GENOMIC DNA]</scope>
    <source>
        <strain evidence="11">JU1422</strain>
    </source>
</reference>
<evidence type="ECO:0000256" key="3">
    <source>
        <dbReference type="ARBA" id="ARBA00022737"/>
    </source>
</evidence>
<evidence type="ECO:0000256" key="1">
    <source>
        <dbReference type="ARBA" id="ARBA00004123"/>
    </source>
</evidence>
<dbReference type="SMART" id="SM00355">
    <property type="entry name" value="ZnF_C2H2"/>
    <property type="match status" value="22"/>
</dbReference>
<dbReference type="InterPro" id="IPR050888">
    <property type="entry name" value="ZnF_C2H2-type_TF"/>
</dbReference>
<dbReference type="EMBL" id="PDUG01000003">
    <property type="protein sequence ID" value="PIC39895.1"/>
    <property type="molecule type" value="Genomic_DNA"/>
</dbReference>
<evidence type="ECO:0000256" key="8">
    <source>
        <dbReference type="SAM" id="MobiDB-lite"/>
    </source>
</evidence>
<feature type="compositionally biased region" description="Acidic residues" evidence="8">
    <location>
        <begin position="674"/>
        <end position="694"/>
    </location>
</feature>
<dbReference type="PANTHER" id="PTHR24406">
    <property type="entry name" value="TRANSCRIPTIONAL REPRESSOR CTCFL-RELATED"/>
    <property type="match status" value="1"/>
</dbReference>
<comment type="subcellular location">
    <subcellularLocation>
        <location evidence="1">Nucleus</location>
    </subcellularLocation>
</comment>
<dbReference type="Proteomes" id="UP000230233">
    <property type="component" value="Chromosome III"/>
</dbReference>
<feature type="region of interest" description="Disordered" evidence="8">
    <location>
        <begin position="2264"/>
        <end position="2328"/>
    </location>
</feature>
<feature type="region of interest" description="Disordered" evidence="8">
    <location>
        <begin position="1"/>
        <end position="224"/>
    </location>
</feature>
<sequence>MATEEDYELFLKLNNEPLVPKEELPDEPEEYQQATRSGSSEAGVAPAEPQDSGEKHQEEEEEEEMDLPTGLADMGAELAKAEVKAEKEAERWHGILQNGPPAKRRKGGAGASKRSTTRRSEEFERREEETPKAPLTTFGHSSRPRRSVNYASIERGDEAQAQSLVTDFHSGKKRVKRTRDELDENYVEGEDPDASTSNSRRKKRQVGPTTSAGASYGTPRQAWPGTLSTTRAMVVEKTALEEYMELVPKPTDDRVAEHLRAISMKWETSPPVLRASGGFRKFISWLSDAAVVELIRIVEKRCHSIVTAEPLLTTLRHVYNSMSWEYKRDWEYAARMDVFESRMFVTDVPMPLSEILVTDPTKDPPPLPIQGEVRANCCSLQPVLSDMVHSIAHFLEHHDIVHVFGCDFCLKGFPTKYDLTKHECKDFATHMYGLICKQETLTLEAAYFYLCCSQCGLWLTVKPAEAGGSKGWSYFATAIKNHSCKPLVPVVVFFRKSLESERKGLRLSFTMVTSLDIGFPLSCQECETDEFLSVAEAEQHFKEKHEKTWDCTTCSMTFGTEFMYRHHKLQHISQTALFSNYLYNTATFHPPADSGRAPHVGFKSEIPAIGGFVGAEIESLEVVGQKNQEYVTPHENTIRRKMLRWKRTKSSKKENRENGESSSEEEFQKALKEQDEEMTSSSSDSEDSDSEEKDPEPTKKKKMNPKNIKIRGDLGYEHINKNEIFEKSDAEKEARRLLDKLLSANVFKTHERLLAPDEALEILKDAKPVELPTQKCSLADDIAICTSKTVMLPLSNCIDPLKDMLLVNKIYIYCPKCEALIGTDIKSHCTTCQVPEEDVIEVFHAAAGPHAGIRCIYPECPIHVCSIIALRTHLNTHHDKKVNLPLAPKHKEGSFEADRYDRSLMTMAKSFEAMQKDTRSFLARMTDIDCQLPFSGLLESRMQPVQPPPLPVGLPGRPLYQKPPHYRANPANYPARPVIPPELIRKPLLNQARVKPYKIPRTSRWYICFWCEASMDTLEGFADHLKTLHVHTCLECGKSFSKQNFRRLHMCSHQFTTGHRPPGTTFNGFCPICMELHSADAIYGHILMHHFQHVEYIQSTGEMLPNVRDLGFRPTPLDLQFGGAQRRMPQNGFRGSPNTTTAIPVHQIIHGEPRMKQIIIGTPTHGVDLPQIFTKDIPLNSVPFFPPEVRSVDTRLMCYLCELTFGNVDELVEHLEEHPEKWARCPFCEQEVDGHFDLQKHLLTRHVKKISMTNCCQFCHEYHRFMCSHMLFRCKGIIKCTICGQRSYDSSSNRIHMQRTHSLSLRRFQCAYCPKVFISLQEYYDHKCPVISRVFWCTCVKKYFRSAIEFCDHFDSVHIQKNRCKLCRWEAKTQEEMIAHRVTHMKFGTVREPQKKLFILVKNIGPKADSGYMRHFNAGAPAPTSYQKVDRSREFHLMGAPEAAEPLFADASAPRTLFDALEGPNAASRSVGLPLSSGSPQPGPRTIAEALAGTIAQQSAQPVARGNDCVTLSDDDEEMPEIVDVPPAGAAATQVNREVRVERAHDGYQQASQHPGYVAEDDGDAVEGDATAKEAEPIVKQVEDPNGDDELAVVAEVENSTGTIPSSIQAGREKKFKCPKCSLHFFTNNAMEKHQESDHKLDAGATVCSETFGVPLNLIKGWLCRNCCVLFEDPSKHRRHMSIHGDTCLTCPHCSCIAFNRASLDNHMRGHAEKKVMFACGTCQVKYPTDLLLMDHLVSMHNQKLLYFCKVCAFGSLDANAVVDHIKEHVTHNYTTIQRFGAVPVQLLNFDPIDLPNFKEAVRKNLIPLHTPSDCTHRSMLTQADTLVSCTTCHCSATIANLTYFQQPWYNYMANNKYSEETGFPTFAIEALPPDVRGKFPLFKHLNESSLKELLHSPRSAGMPVLQPNYPVQQRYQMPRHQHQQQIPPPHMRHPIGVMPHRMPQTQAHVAPAYAARQTATQQRLALQARIHGPPPPIPQSHQLVTRNHVAVSTTCQVAGCEKVLYSQFDRDLHSMHKSPDKWFCRQCGKSAMTERELFAHYIKDHLTPTHAKSKDSGFKSCTIRLQCPFLTCPERSGMFQAPKAFEKHMRIAHAKDLAYEATHCDARFVTKELCDAHDQKHVENDGFVDAQCCTICGSLDMWSMGRDLKTDCPQSHIIRHGLQYRSSCRECLKQFQFDVNQHLVAEHIRREHGRVEQDGAVSICNLCGEMSDNWETFVDHCRQRHIFNILVKSSLATRGELVVTAGEEYENFTGLQCTKMEQQRQRAARQAQEKSDAPSTSSASATVTENGGNTALLTIAAAIGEPETPATPPASRPPPEVYTIDSD</sequence>
<feature type="compositionally biased region" description="Basic residues" evidence="8">
    <location>
        <begin position="641"/>
        <end position="650"/>
    </location>
</feature>
<feature type="domain" description="C2H2-type" evidence="9">
    <location>
        <begin position="1031"/>
        <end position="1061"/>
    </location>
</feature>
<dbReference type="PROSITE" id="PS00028">
    <property type="entry name" value="ZINC_FINGER_C2H2_1"/>
    <property type="match status" value="5"/>
</dbReference>
<feature type="compositionally biased region" description="Low complexity" evidence="8">
    <location>
        <begin position="2278"/>
        <end position="2289"/>
    </location>
</feature>
<dbReference type="PROSITE" id="PS50157">
    <property type="entry name" value="ZINC_FINGER_C2H2_2"/>
    <property type="match status" value="2"/>
</dbReference>
<keyword evidence="3" id="KW-0677">Repeat</keyword>
<keyword evidence="4 7" id="KW-0863">Zinc-finger</keyword>
<proteinExistence type="predicted"/>
<dbReference type="OrthoDB" id="5805083at2759"/>
<keyword evidence="2" id="KW-0479">Metal-binding</keyword>
<evidence type="ECO:0000313" key="10">
    <source>
        <dbReference type="EMBL" id="PIC39895.1"/>
    </source>
</evidence>
<accession>A0A2G5UK03</accession>
<comment type="caution">
    <text evidence="10">The sequence shown here is derived from an EMBL/GenBank/DDBJ whole genome shotgun (WGS) entry which is preliminary data.</text>
</comment>
<keyword evidence="11" id="KW-1185">Reference proteome</keyword>
<dbReference type="Gene3D" id="3.30.160.60">
    <property type="entry name" value="Classic Zinc Finger"/>
    <property type="match status" value="2"/>
</dbReference>
<keyword evidence="6" id="KW-0539">Nucleus</keyword>
<protein>
    <recommendedName>
        <fullName evidence="9">C2H2-type domain-containing protein</fullName>
    </recommendedName>
</protein>
<evidence type="ECO:0000256" key="6">
    <source>
        <dbReference type="ARBA" id="ARBA00023242"/>
    </source>
</evidence>
<gene>
    <name evidence="10" type="primary">Cni-lin-13</name>
    <name evidence="10" type="synonym">Cnig_chr_III.g11439</name>
    <name evidence="10" type="ORF">B9Z55_011439</name>
</gene>
<evidence type="ECO:0000256" key="7">
    <source>
        <dbReference type="PROSITE-ProRule" id="PRU00042"/>
    </source>
</evidence>
<feature type="domain" description="C2H2-type" evidence="9">
    <location>
        <begin position="1616"/>
        <end position="1644"/>
    </location>
</feature>
<evidence type="ECO:0000256" key="5">
    <source>
        <dbReference type="ARBA" id="ARBA00022833"/>
    </source>
</evidence>
<feature type="compositionally biased region" description="Basic and acidic residues" evidence="8">
    <location>
        <begin position="79"/>
        <end position="93"/>
    </location>
</feature>
<organism evidence="10 11">
    <name type="scientific">Caenorhabditis nigoni</name>
    <dbReference type="NCBI Taxonomy" id="1611254"/>
    <lineage>
        <taxon>Eukaryota</taxon>
        <taxon>Metazoa</taxon>
        <taxon>Ecdysozoa</taxon>
        <taxon>Nematoda</taxon>
        <taxon>Chromadorea</taxon>
        <taxon>Rhabditida</taxon>
        <taxon>Rhabditina</taxon>
        <taxon>Rhabditomorpha</taxon>
        <taxon>Rhabditoidea</taxon>
        <taxon>Rhabditidae</taxon>
        <taxon>Peloderinae</taxon>
        <taxon>Caenorhabditis</taxon>
    </lineage>
</organism>
<name>A0A2G5UK03_9PELO</name>
<dbReference type="InterPro" id="IPR013087">
    <property type="entry name" value="Znf_C2H2_type"/>
</dbReference>
<evidence type="ECO:0000313" key="11">
    <source>
        <dbReference type="Proteomes" id="UP000230233"/>
    </source>
</evidence>
<feature type="compositionally biased region" description="Basic and acidic residues" evidence="8">
    <location>
        <begin position="118"/>
        <end position="131"/>
    </location>
</feature>
<evidence type="ECO:0000259" key="9">
    <source>
        <dbReference type="PROSITE" id="PS50157"/>
    </source>
</evidence>
<dbReference type="GO" id="GO:0008270">
    <property type="term" value="F:zinc ion binding"/>
    <property type="evidence" value="ECO:0007669"/>
    <property type="project" value="UniProtKB-KW"/>
</dbReference>
<dbReference type="STRING" id="1611254.A0A2G5UK03"/>
<feature type="region of interest" description="Disordered" evidence="8">
    <location>
        <begin position="641"/>
        <end position="709"/>
    </location>
</feature>
<evidence type="ECO:0000256" key="4">
    <source>
        <dbReference type="ARBA" id="ARBA00022771"/>
    </source>
</evidence>
<dbReference type="GO" id="GO:0005634">
    <property type="term" value="C:nucleus"/>
    <property type="evidence" value="ECO:0007669"/>
    <property type="project" value="UniProtKB-SubCell"/>
</dbReference>
<feature type="compositionally biased region" description="Pro residues" evidence="8">
    <location>
        <begin position="2310"/>
        <end position="2321"/>
    </location>
</feature>
<keyword evidence="5" id="KW-0862">Zinc</keyword>
<feature type="compositionally biased region" description="Acidic residues" evidence="8">
    <location>
        <begin position="181"/>
        <end position="193"/>
    </location>
</feature>